<name>A0A8T0Y3M5_9STRA</name>
<dbReference type="Proteomes" id="UP000774804">
    <property type="component" value="Unassembled WGS sequence"/>
</dbReference>
<dbReference type="Proteomes" id="UP000736787">
    <property type="component" value="Unassembled WGS sequence"/>
</dbReference>
<protein>
    <submittedName>
        <fullName evidence="2">Uncharacterized protein</fullName>
    </submittedName>
</protein>
<dbReference type="EMBL" id="RCMG01001170">
    <property type="protein sequence ID" value="KAG2834378.1"/>
    <property type="molecule type" value="Genomic_DNA"/>
</dbReference>
<evidence type="ECO:0000313" key="5">
    <source>
        <dbReference type="Proteomes" id="UP000735874"/>
    </source>
</evidence>
<feature type="region of interest" description="Disordered" evidence="1">
    <location>
        <begin position="89"/>
        <end position="133"/>
    </location>
</feature>
<evidence type="ECO:0000313" key="4">
    <source>
        <dbReference type="EMBL" id="KAG2899203.1"/>
    </source>
</evidence>
<accession>A0A8T0Y3M5</accession>
<evidence type="ECO:0000313" key="2">
    <source>
        <dbReference type="EMBL" id="KAG2834378.1"/>
    </source>
</evidence>
<sequence length="421" mass="46602">MRARPQPAKSQSLTQSQTVTESLFWIRNTVLNPALCTKRHSNTIELAALRLHKRSLRQSPTGGFAVEAMAMLSSSPRCLTAFGTSSLRSQATMPSLSNSRRLSYATTPTSQRRPPASPPSRTLRLPADSRTTATKPVTSTYLVRPAHPSGAPVSLSPAKLGLATTATKFASVTKSVASSTSLPLRILEQAFDKVLFHVGAPWVGGEYLAQHANGRLEIKYTKEHVYPGVVIYLRLPHALNDERMLALILKKLWVPELLQRLRWKREQHVPPYMRWTGPRNPRLIYRRAPQDVKGIYFMHGNTAMAFNDGIYAGPFFVVYIAKSDDIYTSTGALNSAPSYLLSRGTQECLFGIEVCAHFLRDAEANVHLLMTRLGFSETVVNMGQDSSFSTFEFNKSLPLVHDVAVQSFRAPTSSNFVPVSA</sequence>
<organism evidence="2 5">
    <name type="scientific">Phytophthora cactorum</name>
    <dbReference type="NCBI Taxonomy" id="29920"/>
    <lineage>
        <taxon>Eukaryota</taxon>
        <taxon>Sar</taxon>
        <taxon>Stramenopiles</taxon>
        <taxon>Oomycota</taxon>
        <taxon>Peronosporomycetes</taxon>
        <taxon>Peronosporales</taxon>
        <taxon>Peronosporaceae</taxon>
        <taxon>Phytophthora</taxon>
    </lineage>
</organism>
<dbReference type="VEuPathDB" id="FungiDB:PC110_g18878"/>
<feature type="compositionally biased region" description="Low complexity" evidence="1">
    <location>
        <begin position="105"/>
        <end position="126"/>
    </location>
</feature>
<feature type="compositionally biased region" description="Polar residues" evidence="1">
    <location>
        <begin position="89"/>
        <end position="101"/>
    </location>
</feature>
<dbReference type="Proteomes" id="UP000735874">
    <property type="component" value="Unassembled WGS sequence"/>
</dbReference>
<comment type="caution">
    <text evidence="2">The sequence shown here is derived from an EMBL/GenBank/DDBJ whole genome shotgun (WGS) entry which is preliminary data.</text>
</comment>
<evidence type="ECO:0000313" key="3">
    <source>
        <dbReference type="EMBL" id="KAG2888277.1"/>
    </source>
</evidence>
<proteinExistence type="predicted"/>
<gene>
    <name evidence="2" type="ORF">PC113_g20400</name>
    <name evidence="3" type="ORF">PC115_g20096</name>
    <name evidence="4" type="ORF">PC117_g22329</name>
</gene>
<dbReference type="EMBL" id="RCMI01001225">
    <property type="protein sequence ID" value="KAG2888277.1"/>
    <property type="molecule type" value="Genomic_DNA"/>
</dbReference>
<dbReference type="AlphaFoldDB" id="A0A8T0Y3M5"/>
<reference evidence="2" key="1">
    <citation type="submission" date="2018-10" db="EMBL/GenBank/DDBJ databases">
        <title>Effector identification in a new, highly contiguous assembly of the strawberry crown rot pathogen Phytophthora cactorum.</title>
        <authorList>
            <person name="Armitage A.D."/>
            <person name="Nellist C.F."/>
            <person name="Bates H."/>
            <person name="Vickerstaff R.J."/>
            <person name="Harrison R.J."/>
        </authorList>
    </citation>
    <scope>NUCLEOTIDE SEQUENCE</scope>
    <source>
        <strain evidence="2">15-7</strain>
        <strain evidence="3">4032</strain>
        <strain evidence="4">4040</strain>
    </source>
</reference>
<evidence type="ECO:0000256" key="1">
    <source>
        <dbReference type="SAM" id="MobiDB-lite"/>
    </source>
</evidence>
<dbReference type="EMBL" id="RCMK01001217">
    <property type="protein sequence ID" value="KAG2899203.1"/>
    <property type="molecule type" value="Genomic_DNA"/>
</dbReference>